<organism evidence="4">
    <name type="scientific">Thermofilum pendens</name>
    <dbReference type="NCBI Taxonomy" id="2269"/>
    <lineage>
        <taxon>Archaea</taxon>
        <taxon>Thermoproteota</taxon>
        <taxon>Thermoprotei</taxon>
        <taxon>Thermofilales</taxon>
        <taxon>Thermofilaceae</taxon>
        <taxon>Thermofilum</taxon>
    </lineage>
</organism>
<name>A0A7C3WTT0_THEPE</name>
<feature type="compositionally biased region" description="Polar residues" evidence="1">
    <location>
        <begin position="281"/>
        <end position="290"/>
    </location>
</feature>
<feature type="domain" description="MacB-like periplasmic core" evidence="3">
    <location>
        <begin position="24"/>
        <end position="213"/>
    </location>
</feature>
<sequence length="297" mass="31708">MRGADYLRLAATSLLEKRGRAVGAVLGVAVAVVALSMALGIGESFQRAFVEQLQRTIAANSIIVISGAAGLTDVDIAYYRSIVGVRGAYGISITQGTVYTESGEQIVQLVAVDPVVLPEYLGVSDMDKALEEGEPEPRGLGVLVSQDLWRDPSTGRRKLEVGSTLTLRVRGKSVQLIAIGLLKQTGSSMMGQGFSTPTVFVDPEAYHSYIATSRNYAAAIVLVEDLSQLDRGGRRGEGPVPHRLQGDLGRRHCEPVRLDGRRAAALHSADLSGGHRRDQRSGSSTAQRSASCRGPRR</sequence>
<proteinExistence type="predicted"/>
<evidence type="ECO:0000256" key="2">
    <source>
        <dbReference type="SAM" id="Phobius"/>
    </source>
</evidence>
<keyword evidence="2" id="KW-0812">Transmembrane</keyword>
<feature type="region of interest" description="Disordered" evidence="1">
    <location>
        <begin position="266"/>
        <end position="297"/>
    </location>
</feature>
<dbReference type="AlphaFoldDB" id="A0A7C3WTT0"/>
<keyword evidence="2" id="KW-0472">Membrane</keyword>
<reference evidence="4" key="1">
    <citation type="journal article" date="2020" name="mSystems">
        <title>Genome- and Community-Level Interaction Insights into Carbon Utilization and Element Cycling Functions of Hydrothermarchaeota in Hydrothermal Sediment.</title>
        <authorList>
            <person name="Zhou Z."/>
            <person name="Liu Y."/>
            <person name="Xu W."/>
            <person name="Pan J."/>
            <person name="Luo Z.H."/>
            <person name="Li M."/>
        </authorList>
    </citation>
    <scope>NUCLEOTIDE SEQUENCE [LARGE SCALE GENOMIC DNA]</scope>
    <source>
        <strain evidence="4">SpSt-8</strain>
    </source>
</reference>
<keyword evidence="2" id="KW-1133">Transmembrane helix</keyword>
<dbReference type="Pfam" id="PF12704">
    <property type="entry name" value="MacB_PCD"/>
    <property type="match status" value="1"/>
</dbReference>
<comment type="caution">
    <text evidence="4">The sequence shown here is derived from an EMBL/GenBank/DDBJ whole genome shotgun (WGS) entry which is preliminary data.</text>
</comment>
<evidence type="ECO:0000256" key="1">
    <source>
        <dbReference type="SAM" id="MobiDB-lite"/>
    </source>
</evidence>
<gene>
    <name evidence="4" type="ORF">ENV88_05570</name>
</gene>
<feature type="transmembrane region" description="Helical" evidence="2">
    <location>
        <begin position="21"/>
        <end position="42"/>
    </location>
</feature>
<dbReference type="InterPro" id="IPR025857">
    <property type="entry name" value="MacB_PCD"/>
</dbReference>
<protein>
    <recommendedName>
        <fullName evidence="3">MacB-like periplasmic core domain-containing protein</fullName>
    </recommendedName>
</protein>
<accession>A0A7C3WTT0</accession>
<evidence type="ECO:0000313" key="4">
    <source>
        <dbReference type="EMBL" id="HGB25484.1"/>
    </source>
</evidence>
<dbReference type="EMBL" id="DTIB01000099">
    <property type="protein sequence ID" value="HGB25484.1"/>
    <property type="molecule type" value="Genomic_DNA"/>
</dbReference>
<evidence type="ECO:0000259" key="3">
    <source>
        <dbReference type="Pfam" id="PF12704"/>
    </source>
</evidence>
<feature type="region of interest" description="Disordered" evidence="1">
    <location>
        <begin position="230"/>
        <end position="251"/>
    </location>
</feature>